<name>A0ABS5FMH4_9BRAD</name>
<proteinExistence type="predicted"/>
<dbReference type="Proteomes" id="UP001315278">
    <property type="component" value="Unassembled WGS sequence"/>
</dbReference>
<organism evidence="1 2">
    <name type="scientific">Bradyrhizobium jicamae</name>
    <dbReference type="NCBI Taxonomy" id="280332"/>
    <lineage>
        <taxon>Bacteria</taxon>
        <taxon>Pseudomonadati</taxon>
        <taxon>Pseudomonadota</taxon>
        <taxon>Alphaproteobacteria</taxon>
        <taxon>Hyphomicrobiales</taxon>
        <taxon>Nitrobacteraceae</taxon>
        <taxon>Bradyrhizobium</taxon>
    </lineage>
</organism>
<evidence type="ECO:0000313" key="2">
    <source>
        <dbReference type="Proteomes" id="UP001315278"/>
    </source>
</evidence>
<accession>A0ABS5FMH4</accession>
<keyword evidence="2" id="KW-1185">Reference proteome</keyword>
<dbReference type="RefSeq" id="WP_212493526.1">
    <property type="nucleotide sequence ID" value="NZ_JAFCJH010000022.1"/>
</dbReference>
<reference evidence="2" key="1">
    <citation type="journal article" date="2021" name="ISME J.">
        <title>Evolutionary origin and ecological implication of a unique nif island in free-living Bradyrhizobium lineages.</title>
        <authorList>
            <person name="Tao J."/>
        </authorList>
    </citation>
    <scope>NUCLEOTIDE SEQUENCE [LARGE SCALE GENOMIC DNA]</scope>
    <source>
        <strain evidence="2">SZCCT0434</strain>
    </source>
</reference>
<gene>
    <name evidence="1" type="ORF">JQ615_21555</name>
</gene>
<evidence type="ECO:0008006" key="3">
    <source>
        <dbReference type="Google" id="ProtNLM"/>
    </source>
</evidence>
<sequence>MQHFDVPAKALLSGDKKALLLWCYEHCHRAFIEGSRYEETIAGSLWRFDQRYYEHSMCVPYERLCYAMTMVIAQFGDFLEASFGSQFRNLNEMSRKLTTFDVFLSGAVDEVFKQEAPVVAVDDGTQKYFENDFLDDDYEAFWKANRKLLSDIAALRRTFAQPERTYIHGFSRFDYDEDDDEESWNIDCTFMKRVRERVAGDIDVDKFLGQTKRVYLPLILNAFFSSTVKTKSPWWQFWKRQK</sequence>
<evidence type="ECO:0000313" key="1">
    <source>
        <dbReference type="EMBL" id="MBR0797980.1"/>
    </source>
</evidence>
<protein>
    <recommendedName>
        <fullName evidence="3">HEPN AbiU2-like domain-containing protein</fullName>
    </recommendedName>
</protein>
<dbReference type="EMBL" id="JAFCJH010000022">
    <property type="protein sequence ID" value="MBR0797980.1"/>
    <property type="molecule type" value="Genomic_DNA"/>
</dbReference>
<comment type="caution">
    <text evidence="1">The sequence shown here is derived from an EMBL/GenBank/DDBJ whole genome shotgun (WGS) entry which is preliminary data.</text>
</comment>